<dbReference type="AlphaFoldDB" id="A0A2X0MM68"/>
<sequence>MGPAVARTCTLPSHTPRSSSCPRQQHFRYHPGPSSNARQDRGKAQADDEIPRSPSSPSMARCPTTISGAHSSHGDRDERDHLNHLPMIPATESNAARESVVEALISPALDREDDQRFLEDEIVPRIVMCNTSDLLYSVGGTEQARFKARVQEVQKRPKRVLSSLRDDFQARLPTICEPNKGRLGMAICKICKHPPTRAIQIMRGKRRC</sequence>
<organism evidence="2 3">
    <name type="scientific">Microbotryum silenes-dioicae</name>
    <dbReference type="NCBI Taxonomy" id="796604"/>
    <lineage>
        <taxon>Eukaryota</taxon>
        <taxon>Fungi</taxon>
        <taxon>Dikarya</taxon>
        <taxon>Basidiomycota</taxon>
        <taxon>Pucciniomycotina</taxon>
        <taxon>Microbotryomycetes</taxon>
        <taxon>Microbotryales</taxon>
        <taxon>Microbotryaceae</taxon>
        <taxon>Microbotryum</taxon>
    </lineage>
</organism>
<feature type="compositionally biased region" description="Polar residues" evidence="1">
    <location>
        <begin position="10"/>
        <end position="23"/>
    </location>
</feature>
<evidence type="ECO:0000313" key="2">
    <source>
        <dbReference type="EMBL" id="SGZ26860.1"/>
    </source>
</evidence>
<gene>
    <name evidence="2" type="primary">BQ5605_C025g09976</name>
    <name evidence="2" type="ORF">BQ5605_C025G09976</name>
</gene>
<feature type="compositionally biased region" description="Polar residues" evidence="1">
    <location>
        <begin position="53"/>
        <end position="70"/>
    </location>
</feature>
<name>A0A2X0MM68_9BASI</name>
<feature type="region of interest" description="Disordered" evidence="1">
    <location>
        <begin position="1"/>
        <end position="81"/>
    </location>
</feature>
<evidence type="ECO:0000313" key="3">
    <source>
        <dbReference type="Proteomes" id="UP000249464"/>
    </source>
</evidence>
<reference evidence="2 3" key="1">
    <citation type="submission" date="2016-11" db="EMBL/GenBank/DDBJ databases">
        <authorList>
            <person name="Jaros S."/>
            <person name="Januszkiewicz K."/>
            <person name="Wedrychowicz H."/>
        </authorList>
    </citation>
    <scope>NUCLEOTIDE SEQUENCE [LARGE SCALE GENOMIC DNA]</scope>
</reference>
<protein>
    <submittedName>
        <fullName evidence="2">BQ5605_C025g09976 protein</fullName>
    </submittedName>
</protein>
<feature type="compositionally biased region" description="Basic and acidic residues" evidence="1">
    <location>
        <begin position="38"/>
        <end position="51"/>
    </location>
</feature>
<proteinExistence type="predicted"/>
<keyword evidence="3" id="KW-1185">Reference proteome</keyword>
<evidence type="ECO:0000256" key="1">
    <source>
        <dbReference type="SAM" id="MobiDB-lite"/>
    </source>
</evidence>
<feature type="compositionally biased region" description="Basic and acidic residues" evidence="1">
    <location>
        <begin position="72"/>
        <end position="81"/>
    </location>
</feature>
<dbReference type="EMBL" id="FQNC01000087">
    <property type="protein sequence ID" value="SGZ26860.1"/>
    <property type="molecule type" value="Genomic_DNA"/>
</dbReference>
<accession>A0A2X0MM68</accession>
<dbReference type="Proteomes" id="UP000249464">
    <property type="component" value="Unassembled WGS sequence"/>
</dbReference>